<feature type="compositionally biased region" description="Polar residues" evidence="1">
    <location>
        <begin position="446"/>
        <end position="463"/>
    </location>
</feature>
<dbReference type="OrthoDB" id="2591431at2759"/>
<feature type="signal peptide" evidence="3">
    <location>
        <begin position="1"/>
        <end position="29"/>
    </location>
</feature>
<reference evidence="4 5" key="1">
    <citation type="submission" date="2015-04" db="EMBL/GenBank/DDBJ databases">
        <title>Complete genome sequence of Schizopora paradoxa KUC8140, a cosmopolitan wood degrader in East Asia.</title>
        <authorList>
            <consortium name="DOE Joint Genome Institute"/>
            <person name="Min B."/>
            <person name="Park H."/>
            <person name="Jang Y."/>
            <person name="Kim J.-J."/>
            <person name="Kim K.H."/>
            <person name="Pangilinan J."/>
            <person name="Lipzen A."/>
            <person name="Riley R."/>
            <person name="Grigoriev I.V."/>
            <person name="Spatafora J.W."/>
            <person name="Choi I.-G."/>
        </authorList>
    </citation>
    <scope>NUCLEOTIDE SEQUENCE [LARGE SCALE GENOMIC DNA]</scope>
    <source>
        <strain evidence="4 5">KUC8140</strain>
    </source>
</reference>
<feature type="region of interest" description="Disordered" evidence="1">
    <location>
        <begin position="295"/>
        <end position="366"/>
    </location>
</feature>
<dbReference type="STRING" id="27342.A0A0H2RPV0"/>
<name>A0A0H2RPV0_9AGAM</name>
<keyword evidence="3" id="KW-0732">Signal</keyword>
<organism evidence="4 5">
    <name type="scientific">Schizopora paradoxa</name>
    <dbReference type="NCBI Taxonomy" id="27342"/>
    <lineage>
        <taxon>Eukaryota</taxon>
        <taxon>Fungi</taxon>
        <taxon>Dikarya</taxon>
        <taxon>Basidiomycota</taxon>
        <taxon>Agaricomycotina</taxon>
        <taxon>Agaricomycetes</taxon>
        <taxon>Hymenochaetales</taxon>
        <taxon>Schizoporaceae</taxon>
        <taxon>Schizopora</taxon>
    </lineage>
</organism>
<evidence type="ECO:0000313" key="4">
    <source>
        <dbReference type="EMBL" id="KLO13970.1"/>
    </source>
</evidence>
<dbReference type="PANTHER" id="PTHR16861:SF4">
    <property type="entry name" value="SH3 DOMAIN PROTEIN (AFU_ORTHOLOGUE AFUA_1G13610)"/>
    <property type="match status" value="1"/>
</dbReference>
<evidence type="ECO:0000313" key="5">
    <source>
        <dbReference type="Proteomes" id="UP000053477"/>
    </source>
</evidence>
<keyword evidence="2" id="KW-0472">Membrane</keyword>
<keyword evidence="2" id="KW-0812">Transmembrane</keyword>
<dbReference type="AlphaFoldDB" id="A0A0H2RPV0"/>
<sequence length="514" mass="54987">MTLQTSSVSASFKWLAPLLLLSLCPDNQGRFAFAFDFTYGAPTSCDPLNVSWTGGRAPFYLLITPLFIPSQNISIPVSAFDEQTQNGSFSTQLGLSAGQRFLLTMSDADGFGSGGVSNLLTTGSSISGSDCNTTAATPPFTFATPDAFQQCSDFIFTGYNGSTQPNTIKGLIPLGQIISLTTSPGSDSLTWTVNIQSGTEVVFLMTDSEGRSGGTSDLETVSASNDATCLNASSPHSTASAASQTSAPHETQTVQVKSGMEPGEIAGIVLGALAVMLLAIALAVFLLRRRRRCQQAEEESRPQIVQVGGGLSSNSSRLSRIRGSIVPSSRRRTQHVDLITTHSSQPSSYSTQRPSHFPLHSSQSLPLSNNYEVEPYQLPSDASAMDGHSSARDTYTDVLGHVSHSSPRSQSHQNSRSSNFSSQPDVPNSPTGFLPNPHTHSRHPSLHQSLMSTTQSPKGSVRNSAPRFILHTDAEDPSIQDEEADLVELPPQYTDRRNRPSEQSSDVKELSSPE</sequence>
<dbReference type="EMBL" id="KQ085951">
    <property type="protein sequence ID" value="KLO13970.1"/>
    <property type="molecule type" value="Genomic_DNA"/>
</dbReference>
<feature type="chain" id="PRO_5005201901" description="Mid2 domain-containing protein" evidence="3">
    <location>
        <begin position="30"/>
        <end position="514"/>
    </location>
</feature>
<feature type="compositionally biased region" description="Acidic residues" evidence="1">
    <location>
        <begin position="475"/>
        <end position="486"/>
    </location>
</feature>
<accession>A0A0H2RPV0</accession>
<evidence type="ECO:0008006" key="6">
    <source>
        <dbReference type="Google" id="ProtNLM"/>
    </source>
</evidence>
<proteinExistence type="predicted"/>
<feature type="region of interest" description="Disordered" evidence="1">
    <location>
        <begin position="400"/>
        <end position="514"/>
    </location>
</feature>
<keyword evidence="2" id="KW-1133">Transmembrane helix</keyword>
<feature type="compositionally biased region" description="Basic and acidic residues" evidence="1">
    <location>
        <begin position="494"/>
        <end position="514"/>
    </location>
</feature>
<keyword evidence="5" id="KW-1185">Reference proteome</keyword>
<protein>
    <recommendedName>
        <fullName evidence="6">Mid2 domain-containing protein</fullName>
    </recommendedName>
</protein>
<evidence type="ECO:0000256" key="2">
    <source>
        <dbReference type="SAM" id="Phobius"/>
    </source>
</evidence>
<dbReference type="InParanoid" id="A0A0H2RPV0"/>
<gene>
    <name evidence="4" type="ORF">SCHPADRAFT_996977</name>
</gene>
<evidence type="ECO:0000256" key="3">
    <source>
        <dbReference type="SAM" id="SignalP"/>
    </source>
</evidence>
<evidence type="ECO:0000256" key="1">
    <source>
        <dbReference type="SAM" id="MobiDB-lite"/>
    </source>
</evidence>
<dbReference type="PANTHER" id="PTHR16861">
    <property type="entry name" value="GLYCOPROTEIN 38"/>
    <property type="match status" value="1"/>
</dbReference>
<feature type="region of interest" description="Disordered" evidence="1">
    <location>
        <begin position="229"/>
        <end position="256"/>
    </location>
</feature>
<feature type="compositionally biased region" description="Low complexity" evidence="1">
    <location>
        <begin position="403"/>
        <end position="424"/>
    </location>
</feature>
<feature type="compositionally biased region" description="Low complexity" evidence="1">
    <location>
        <begin position="312"/>
        <end position="325"/>
    </location>
</feature>
<feature type="compositionally biased region" description="Polar residues" evidence="1">
    <location>
        <begin position="340"/>
        <end position="366"/>
    </location>
</feature>
<feature type="transmembrane region" description="Helical" evidence="2">
    <location>
        <begin position="265"/>
        <end position="287"/>
    </location>
</feature>
<dbReference type="Proteomes" id="UP000053477">
    <property type="component" value="Unassembled WGS sequence"/>
</dbReference>
<feature type="compositionally biased region" description="Low complexity" evidence="1">
    <location>
        <begin position="232"/>
        <end position="249"/>
    </location>
</feature>